<dbReference type="InterPro" id="IPR000092">
    <property type="entry name" value="Polyprenyl_synt"/>
</dbReference>
<dbReference type="PROSITE" id="PS00723">
    <property type="entry name" value="POLYPRENYL_SYNTHASE_1"/>
    <property type="match status" value="1"/>
</dbReference>
<dbReference type="Gene3D" id="1.10.600.10">
    <property type="entry name" value="Farnesyl Diphosphate Synthase"/>
    <property type="match status" value="1"/>
</dbReference>
<evidence type="ECO:0000256" key="3">
    <source>
        <dbReference type="RuleBase" id="RU004466"/>
    </source>
</evidence>
<keyword evidence="1" id="KW-0479">Metal-binding</keyword>
<protein>
    <submittedName>
        <fullName evidence="4">Geranylgeranyl diphosphate synthase, type I</fullName>
    </submittedName>
</protein>
<dbReference type="OrthoDB" id="26738at2157"/>
<reference evidence="5" key="1">
    <citation type="submission" date="2016-10" db="EMBL/GenBank/DDBJ databases">
        <authorList>
            <person name="Varghese N."/>
            <person name="Submissions S."/>
        </authorList>
    </citation>
    <scope>NUCLEOTIDE SEQUENCE [LARGE SCALE GENOMIC DNA]</scope>
    <source>
        <strain evidence="5">IBRC-M 10760</strain>
    </source>
</reference>
<dbReference type="SUPFAM" id="SSF48576">
    <property type="entry name" value="Terpenoid synthases"/>
    <property type="match status" value="1"/>
</dbReference>
<dbReference type="InterPro" id="IPR008949">
    <property type="entry name" value="Isoprenoid_synthase_dom_sf"/>
</dbReference>
<dbReference type="GO" id="GO:0004659">
    <property type="term" value="F:prenyltransferase activity"/>
    <property type="evidence" value="ECO:0007669"/>
    <property type="project" value="InterPro"/>
</dbReference>
<name>A0A1G7Q6M4_9EURY</name>
<organism evidence="4 5">
    <name type="scientific">Halorientalis regularis</name>
    <dbReference type="NCBI Taxonomy" id="660518"/>
    <lineage>
        <taxon>Archaea</taxon>
        <taxon>Methanobacteriati</taxon>
        <taxon>Methanobacteriota</taxon>
        <taxon>Stenosarchaea group</taxon>
        <taxon>Halobacteria</taxon>
        <taxon>Halobacteriales</taxon>
        <taxon>Haloarculaceae</taxon>
        <taxon>Halorientalis</taxon>
    </lineage>
</organism>
<dbReference type="RefSeq" id="WP_092693749.1">
    <property type="nucleotide sequence ID" value="NZ_FNBK01000012.1"/>
</dbReference>
<keyword evidence="2" id="KW-0460">Magnesium</keyword>
<evidence type="ECO:0000313" key="5">
    <source>
        <dbReference type="Proteomes" id="UP000199076"/>
    </source>
</evidence>
<evidence type="ECO:0000256" key="2">
    <source>
        <dbReference type="ARBA" id="ARBA00022842"/>
    </source>
</evidence>
<accession>A0A1G7Q6M4</accession>
<dbReference type="PANTHER" id="PTHR12001">
    <property type="entry name" value="GERANYLGERANYL PYROPHOSPHATE SYNTHASE"/>
    <property type="match status" value="1"/>
</dbReference>
<dbReference type="SFLD" id="SFLDS00005">
    <property type="entry name" value="Isoprenoid_Synthase_Type_I"/>
    <property type="match status" value="1"/>
</dbReference>
<dbReference type="GO" id="GO:0046872">
    <property type="term" value="F:metal ion binding"/>
    <property type="evidence" value="ECO:0007669"/>
    <property type="project" value="UniProtKB-KW"/>
</dbReference>
<dbReference type="AlphaFoldDB" id="A0A1G7Q6M4"/>
<dbReference type="PANTHER" id="PTHR12001:SF44">
    <property type="entry name" value="GERANYLGERANYL PYROPHOSPHATE SYNTHASE"/>
    <property type="match status" value="1"/>
</dbReference>
<dbReference type="InterPro" id="IPR033749">
    <property type="entry name" value="Polyprenyl_synt_CS"/>
</dbReference>
<comment type="similarity">
    <text evidence="3">Belongs to the FPP/GGPP synthase family.</text>
</comment>
<gene>
    <name evidence="4" type="ORF">SAMN05216218_1128</name>
</gene>
<dbReference type="STRING" id="660518.SAMN05216218_1128"/>
<keyword evidence="3" id="KW-0808">Transferase</keyword>
<dbReference type="EMBL" id="FNBK01000012">
    <property type="protein sequence ID" value="SDF94098.1"/>
    <property type="molecule type" value="Genomic_DNA"/>
</dbReference>
<dbReference type="CDD" id="cd00685">
    <property type="entry name" value="Trans_IPPS_HT"/>
    <property type="match status" value="1"/>
</dbReference>
<proteinExistence type="inferred from homology"/>
<evidence type="ECO:0000313" key="4">
    <source>
        <dbReference type="EMBL" id="SDF94098.1"/>
    </source>
</evidence>
<sequence length="354" mass="39663">MRDVLREWRPVVDEAIEELLPRVVDEAYLAEFFGPASHAYDPDAIQAALADPIWELLDRGGKRWRAVVFLLLVEAFGEEPEEYLPYACIPEILHNGTIIVDDVEDGASMRRGEEAIHHVFGTDIALNAGNAMYFLPLKIITHDPGDLDAETRLAAYEMLMHELNRTHLGQGMDITWHNEREIDITEAQYLEMSACKTGCLGRIVARLAAVVTGQSDAVEEAVAKYAQQMSIAFQIGDDILDVEHSLDRAGDFGKAFGNDIREGKKTLMAIHAVENAMPEDTARLEEILWADDNTDQEIEWVLDLYQSTGAVEYARERAQSLSERARGHLDGLDLAPEPKGQLAEFTRFVIERDA</sequence>
<dbReference type="Proteomes" id="UP000199076">
    <property type="component" value="Unassembled WGS sequence"/>
</dbReference>
<evidence type="ECO:0000256" key="1">
    <source>
        <dbReference type="ARBA" id="ARBA00022723"/>
    </source>
</evidence>
<keyword evidence="5" id="KW-1185">Reference proteome</keyword>
<dbReference type="Pfam" id="PF00348">
    <property type="entry name" value="polyprenyl_synt"/>
    <property type="match status" value="1"/>
</dbReference>
<dbReference type="GO" id="GO:0008299">
    <property type="term" value="P:isoprenoid biosynthetic process"/>
    <property type="evidence" value="ECO:0007669"/>
    <property type="project" value="InterPro"/>
</dbReference>